<organism evidence="8 9">
    <name type="scientific">Labeo rohita</name>
    <name type="common">Indian major carp</name>
    <name type="synonym">Cyprinus rohita</name>
    <dbReference type="NCBI Taxonomy" id="84645"/>
    <lineage>
        <taxon>Eukaryota</taxon>
        <taxon>Metazoa</taxon>
        <taxon>Chordata</taxon>
        <taxon>Craniata</taxon>
        <taxon>Vertebrata</taxon>
        <taxon>Euteleostomi</taxon>
        <taxon>Actinopterygii</taxon>
        <taxon>Neopterygii</taxon>
        <taxon>Teleostei</taxon>
        <taxon>Ostariophysi</taxon>
        <taxon>Cypriniformes</taxon>
        <taxon>Cyprinidae</taxon>
        <taxon>Labeoninae</taxon>
        <taxon>Labeonini</taxon>
        <taxon>Labeo</taxon>
    </lineage>
</organism>
<sequence length="323" mass="35605">MSGGECVRPGSCYPCPEMVEVRCDCGSTVISVPCGREKSTKPPRCKELCRKPPSCHHSSQEKHRCHFGPCPPCKQPCVRPLAGCVHLCPAPCHDQVSPVLCHARGPFSCGRSCGRTLACGNHTCSLDCHRVTALPNSDKTKAGPECEQCEEGCSKPRPAGCTHPCALPCHRGNCPPCGLMVRQRCHCKISSLYIECVTFTSADEQGKQLLSSCQNQCPKQLGCGHRCKLSCHPGECDQSCGQRVKLRCPCKRIKKAELEAFEKRQKGRRKKNRKVTEVETEEGVWHRYKLRLMMPICGILLAVAAFYLLQLTNQETDGQNLGQ</sequence>
<name>A0A498LJE3_LABRO</name>
<keyword evidence="4" id="KW-0863">Zinc-finger</keyword>
<reference evidence="8 9" key="1">
    <citation type="submission" date="2018-03" db="EMBL/GenBank/DDBJ databases">
        <title>Draft genome sequence of Rohu Carp (Labeo rohita).</title>
        <authorList>
            <person name="Das P."/>
            <person name="Kushwaha B."/>
            <person name="Joshi C.G."/>
            <person name="Kumar D."/>
            <person name="Nagpure N.S."/>
            <person name="Sahoo L."/>
            <person name="Das S.P."/>
            <person name="Bit A."/>
            <person name="Patnaik S."/>
            <person name="Meher P.K."/>
            <person name="Jayasankar P."/>
            <person name="Koringa P.G."/>
            <person name="Patel N.V."/>
            <person name="Hinsu A.T."/>
            <person name="Kumar R."/>
            <person name="Pandey M."/>
            <person name="Agarwal S."/>
            <person name="Srivastava S."/>
            <person name="Singh M."/>
            <person name="Iquebal M.A."/>
            <person name="Jaiswal S."/>
            <person name="Angadi U.B."/>
            <person name="Kumar N."/>
            <person name="Raza M."/>
            <person name="Shah T.M."/>
            <person name="Rai A."/>
            <person name="Jena J.K."/>
        </authorList>
    </citation>
    <scope>NUCLEOTIDE SEQUENCE [LARGE SCALE GENOMIC DNA]</scope>
    <source>
        <strain evidence="8">DASCIFA01</strain>
        <tissue evidence="8">Testis</tissue>
    </source>
</reference>
<dbReference type="CDD" id="cd06008">
    <property type="entry name" value="NF-X1-zinc-finger"/>
    <property type="match status" value="1"/>
</dbReference>
<keyword evidence="5" id="KW-0862">Zinc</keyword>
<keyword evidence="9" id="KW-1185">Reference proteome</keyword>
<keyword evidence="6" id="KW-1133">Transmembrane helix</keyword>
<keyword evidence="10" id="KW-1267">Proteomics identification</keyword>
<comment type="caution">
    <text evidence="8">The sequence shown here is derived from an EMBL/GenBank/DDBJ whole genome shotgun (WGS) entry which is preliminary data.</text>
</comment>
<evidence type="ECO:0000256" key="1">
    <source>
        <dbReference type="ARBA" id="ARBA00007269"/>
    </source>
</evidence>
<dbReference type="EMBL" id="QBIY01013311">
    <property type="protein sequence ID" value="RXN08478.1"/>
    <property type="molecule type" value="Genomic_DNA"/>
</dbReference>
<evidence type="ECO:0000256" key="6">
    <source>
        <dbReference type="SAM" id="Phobius"/>
    </source>
</evidence>
<dbReference type="PANTHER" id="PTHR12360">
    <property type="entry name" value="NUCLEAR TRANSCRIPTION FACTOR, X-BOX BINDING 1 NFX1"/>
    <property type="match status" value="1"/>
</dbReference>
<feature type="domain" description="NF-X1-type" evidence="7">
    <location>
        <begin position="161"/>
        <end position="179"/>
    </location>
</feature>
<dbReference type="PANTHER" id="PTHR12360:SF1">
    <property type="entry name" value="NF-X1-TYPE ZINC FINGER PROTEIN NFXL1"/>
    <property type="match status" value="1"/>
</dbReference>
<dbReference type="InterPro" id="IPR034078">
    <property type="entry name" value="NFX1_fam"/>
</dbReference>
<dbReference type="GO" id="GO:0008270">
    <property type="term" value="F:zinc ion binding"/>
    <property type="evidence" value="ECO:0007669"/>
    <property type="project" value="UniProtKB-KW"/>
</dbReference>
<feature type="transmembrane region" description="Helical" evidence="6">
    <location>
        <begin position="292"/>
        <end position="309"/>
    </location>
</feature>
<dbReference type="Proteomes" id="UP000290572">
    <property type="component" value="Unassembled WGS sequence"/>
</dbReference>
<evidence type="ECO:0000256" key="3">
    <source>
        <dbReference type="ARBA" id="ARBA00022737"/>
    </source>
</evidence>
<evidence type="ECO:0000313" key="9">
    <source>
        <dbReference type="Proteomes" id="UP000290572"/>
    </source>
</evidence>
<feature type="domain" description="NF-X1-type" evidence="7">
    <location>
        <begin position="223"/>
        <end position="242"/>
    </location>
</feature>
<evidence type="ECO:0000256" key="5">
    <source>
        <dbReference type="ARBA" id="ARBA00022833"/>
    </source>
</evidence>
<evidence type="ECO:0000256" key="2">
    <source>
        <dbReference type="ARBA" id="ARBA00022723"/>
    </source>
</evidence>
<feature type="domain" description="NF-X1-type" evidence="7">
    <location>
        <begin position="55"/>
        <end position="75"/>
    </location>
</feature>
<evidence type="ECO:0000256" key="4">
    <source>
        <dbReference type="ARBA" id="ARBA00022771"/>
    </source>
</evidence>
<dbReference type="GO" id="GO:0000977">
    <property type="term" value="F:RNA polymerase II transcription regulatory region sequence-specific DNA binding"/>
    <property type="evidence" value="ECO:0007669"/>
    <property type="project" value="TreeGrafter"/>
</dbReference>
<keyword evidence="6" id="KW-0472">Membrane</keyword>
<gene>
    <name evidence="8" type="ORF">ROHU_031900</name>
</gene>
<dbReference type="AlphaFoldDB" id="A0A498LJE3"/>
<evidence type="ECO:0007829" key="10">
    <source>
        <dbReference type="PeptideAtlas" id="A0A498LJE3"/>
    </source>
</evidence>
<dbReference type="GO" id="GO:0000981">
    <property type="term" value="F:DNA-binding transcription factor activity, RNA polymerase II-specific"/>
    <property type="evidence" value="ECO:0007669"/>
    <property type="project" value="TreeGrafter"/>
</dbReference>
<comment type="similarity">
    <text evidence="1">Belongs to the NFX1 family.</text>
</comment>
<protein>
    <submittedName>
        <fullName evidence="8">NF-X1-type zinc finger NFXL1</fullName>
    </submittedName>
</protein>
<evidence type="ECO:0000259" key="7">
    <source>
        <dbReference type="SMART" id="SM00438"/>
    </source>
</evidence>
<dbReference type="GO" id="GO:0005634">
    <property type="term" value="C:nucleus"/>
    <property type="evidence" value="ECO:0007669"/>
    <property type="project" value="UniProtKB-SubCell"/>
</dbReference>
<keyword evidence="6" id="KW-0812">Transmembrane</keyword>
<accession>A0A498LJE3</accession>
<evidence type="ECO:0000313" key="8">
    <source>
        <dbReference type="EMBL" id="RXN08478.1"/>
    </source>
</evidence>
<feature type="domain" description="NF-X1-type" evidence="7">
    <location>
        <begin position="119"/>
        <end position="151"/>
    </location>
</feature>
<keyword evidence="3" id="KW-0677">Repeat</keyword>
<keyword evidence="2" id="KW-0479">Metal-binding</keyword>
<proteinExistence type="evidence at protein level"/>
<dbReference type="InterPro" id="IPR000967">
    <property type="entry name" value="Znf_NFX1"/>
</dbReference>
<dbReference type="SMART" id="SM00438">
    <property type="entry name" value="ZnF_NFX"/>
    <property type="match status" value="4"/>
</dbReference>
<dbReference type="STRING" id="84645.A0A498LJE3"/>